<keyword evidence="11" id="KW-1185">Reference proteome</keyword>
<evidence type="ECO:0000256" key="6">
    <source>
        <dbReference type="ARBA" id="ARBA00022490"/>
    </source>
</evidence>
<evidence type="ECO:0000313" key="11">
    <source>
        <dbReference type="Proteomes" id="UP001054945"/>
    </source>
</evidence>
<dbReference type="GO" id="GO:0005737">
    <property type="term" value="C:cytoplasm"/>
    <property type="evidence" value="ECO:0007669"/>
    <property type="project" value="UniProtKB-SubCell"/>
</dbReference>
<comment type="pathway">
    <text evidence="3">Purine metabolism; AMP biosynthesis via salvage pathway; AMP from adenine: step 1/1.</text>
</comment>
<evidence type="ECO:0000256" key="9">
    <source>
        <dbReference type="ARBA" id="ARBA00022726"/>
    </source>
</evidence>
<dbReference type="GO" id="GO:0002055">
    <property type="term" value="F:adenine binding"/>
    <property type="evidence" value="ECO:0007669"/>
    <property type="project" value="TreeGrafter"/>
</dbReference>
<evidence type="ECO:0000256" key="3">
    <source>
        <dbReference type="ARBA" id="ARBA00004659"/>
    </source>
</evidence>
<dbReference type="PANTHER" id="PTHR32315">
    <property type="entry name" value="ADENINE PHOSPHORIBOSYLTRANSFERASE"/>
    <property type="match status" value="1"/>
</dbReference>
<evidence type="ECO:0000256" key="1">
    <source>
        <dbReference type="ARBA" id="ARBA00000868"/>
    </source>
</evidence>
<dbReference type="Proteomes" id="UP001054945">
    <property type="component" value="Unassembled WGS sequence"/>
</dbReference>
<gene>
    <name evidence="10" type="primary">APT1</name>
    <name evidence="10" type="ORF">CEXT_59671</name>
</gene>
<sequence>MALNCHMQHGSYFQGFFPLFQDPELFEDLLNVLEKFVKTHIPDLEIIAGVESRGFLFGPALALKLKVPFIPIRKPGKLPGKVQKESYALEYGTV</sequence>
<protein>
    <recommendedName>
        <fullName evidence="5">adenine phosphoribosyltransferase</fullName>
        <ecNumber evidence="5">2.4.2.7</ecNumber>
    </recommendedName>
</protein>
<dbReference type="EC" id="2.4.2.7" evidence="5"/>
<evidence type="ECO:0000313" key="10">
    <source>
        <dbReference type="EMBL" id="GIY06146.1"/>
    </source>
</evidence>
<keyword evidence="6" id="KW-0963">Cytoplasm</keyword>
<dbReference type="InterPro" id="IPR000836">
    <property type="entry name" value="PRTase_dom"/>
</dbReference>
<evidence type="ECO:0000256" key="2">
    <source>
        <dbReference type="ARBA" id="ARBA00004496"/>
    </source>
</evidence>
<comment type="catalytic activity">
    <reaction evidence="1">
        <text>AMP + diphosphate = 5-phospho-alpha-D-ribose 1-diphosphate + adenine</text>
        <dbReference type="Rhea" id="RHEA:16609"/>
        <dbReference type="ChEBI" id="CHEBI:16708"/>
        <dbReference type="ChEBI" id="CHEBI:33019"/>
        <dbReference type="ChEBI" id="CHEBI:58017"/>
        <dbReference type="ChEBI" id="CHEBI:456215"/>
        <dbReference type="EC" id="2.4.2.7"/>
    </reaction>
</comment>
<dbReference type="SUPFAM" id="SSF53271">
    <property type="entry name" value="PRTase-like"/>
    <property type="match status" value="1"/>
</dbReference>
<organism evidence="10 11">
    <name type="scientific">Caerostris extrusa</name>
    <name type="common">Bark spider</name>
    <name type="synonym">Caerostris bankana</name>
    <dbReference type="NCBI Taxonomy" id="172846"/>
    <lineage>
        <taxon>Eukaryota</taxon>
        <taxon>Metazoa</taxon>
        <taxon>Ecdysozoa</taxon>
        <taxon>Arthropoda</taxon>
        <taxon>Chelicerata</taxon>
        <taxon>Arachnida</taxon>
        <taxon>Araneae</taxon>
        <taxon>Araneomorphae</taxon>
        <taxon>Entelegynae</taxon>
        <taxon>Araneoidea</taxon>
        <taxon>Araneidae</taxon>
        <taxon>Caerostris</taxon>
    </lineage>
</organism>
<name>A0AAV4QDG8_CAEEX</name>
<evidence type="ECO:0000256" key="4">
    <source>
        <dbReference type="ARBA" id="ARBA00008391"/>
    </source>
</evidence>
<dbReference type="GO" id="GO:0003999">
    <property type="term" value="F:adenine phosphoribosyltransferase activity"/>
    <property type="evidence" value="ECO:0007669"/>
    <property type="project" value="UniProtKB-EC"/>
</dbReference>
<dbReference type="InterPro" id="IPR029057">
    <property type="entry name" value="PRTase-like"/>
</dbReference>
<reference evidence="10 11" key="1">
    <citation type="submission" date="2021-06" db="EMBL/GenBank/DDBJ databases">
        <title>Caerostris extrusa draft genome.</title>
        <authorList>
            <person name="Kono N."/>
            <person name="Arakawa K."/>
        </authorList>
    </citation>
    <scope>NUCLEOTIDE SEQUENCE [LARGE SCALE GENOMIC DNA]</scope>
</reference>
<comment type="similarity">
    <text evidence="4">Belongs to the purine/pyrimidine phosphoribosyltransferase family.</text>
</comment>
<dbReference type="GO" id="GO:0006166">
    <property type="term" value="P:purine ribonucleoside salvage"/>
    <property type="evidence" value="ECO:0007669"/>
    <property type="project" value="UniProtKB-KW"/>
</dbReference>
<comment type="subcellular location">
    <subcellularLocation>
        <location evidence="2">Cytoplasm</location>
    </subcellularLocation>
</comment>
<dbReference type="Gene3D" id="3.40.50.2020">
    <property type="match status" value="1"/>
</dbReference>
<dbReference type="PANTHER" id="PTHR32315:SF3">
    <property type="entry name" value="ADENINE PHOSPHORIBOSYLTRANSFERASE"/>
    <property type="match status" value="1"/>
</dbReference>
<evidence type="ECO:0000256" key="5">
    <source>
        <dbReference type="ARBA" id="ARBA00011893"/>
    </source>
</evidence>
<accession>A0AAV4QDG8</accession>
<comment type="caution">
    <text evidence="10">The sequence shown here is derived from an EMBL/GenBank/DDBJ whole genome shotgun (WGS) entry which is preliminary data.</text>
</comment>
<dbReference type="GO" id="GO:0044209">
    <property type="term" value="P:AMP salvage"/>
    <property type="evidence" value="ECO:0007669"/>
    <property type="project" value="TreeGrafter"/>
</dbReference>
<evidence type="ECO:0000256" key="8">
    <source>
        <dbReference type="ARBA" id="ARBA00022679"/>
    </source>
</evidence>
<keyword evidence="7 10" id="KW-0328">Glycosyltransferase</keyword>
<keyword evidence="8" id="KW-0808">Transferase</keyword>
<dbReference type="EMBL" id="BPLR01005931">
    <property type="protein sequence ID" value="GIY06146.1"/>
    <property type="molecule type" value="Genomic_DNA"/>
</dbReference>
<proteinExistence type="inferred from homology"/>
<dbReference type="GO" id="GO:0006168">
    <property type="term" value="P:adenine salvage"/>
    <property type="evidence" value="ECO:0007669"/>
    <property type="project" value="TreeGrafter"/>
</dbReference>
<dbReference type="InterPro" id="IPR050054">
    <property type="entry name" value="UPRTase/APRTase"/>
</dbReference>
<dbReference type="GO" id="GO:0016208">
    <property type="term" value="F:AMP binding"/>
    <property type="evidence" value="ECO:0007669"/>
    <property type="project" value="TreeGrafter"/>
</dbReference>
<evidence type="ECO:0000256" key="7">
    <source>
        <dbReference type="ARBA" id="ARBA00022676"/>
    </source>
</evidence>
<dbReference type="CDD" id="cd06223">
    <property type="entry name" value="PRTases_typeI"/>
    <property type="match status" value="1"/>
</dbReference>
<dbReference type="AlphaFoldDB" id="A0AAV4QDG8"/>
<keyword evidence="9" id="KW-0660">Purine salvage</keyword>